<dbReference type="SMART" id="SM00342">
    <property type="entry name" value="HTH_ARAC"/>
    <property type="match status" value="1"/>
</dbReference>
<dbReference type="RefSeq" id="WP_165908196.1">
    <property type="nucleotide sequence ID" value="NZ_SLUN01000034.1"/>
</dbReference>
<protein>
    <submittedName>
        <fullName evidence="5">PocR sensory domain-containing protein</fullName>
    </submittedName>
</protein>
<keyword evidence="3" id="KW-0804">Transcription</keyword>
<keyword evidence="6" id="KW-1185">Reference proteome</keyword>
<dbReference type="Pfam" id="PF10114">
    <property type="entry name" value="PocR"/>
    <property type="match status" value="1"/>
</dbReference>
<dbReference type="PANTHER" id="PTHR43280">
    <property type="entry name" value="ARAC-FAMILY TRANSCRIPTIONAL REGULATOR"/>
    <property type="match status" value="1"/>
</dbReference>
<dbReference type="PANTHER" id="PTHR43280:SF28">
    <property type="entry name" value="HTH-TYPE TRANSCRIPTIONAL ACTIVATOR RHAS"/>
    <property type="match status" value="1"/>
</dbReference>
<organism evidence="5 6">
    <name type="scientific">Hydrogenispora ethanolica</name>
    <dbReference type="NCBI Taxonomy" id="1082276"/>
    <lineage>
        <taxon>Bacteria</taxon>
        <taxon>Bacillati</taxon>
        <taxon>Bacillota</taxon>
        <taxon>Hydrogenispora</taxon>
    </lineage>
</organism>
<reference evidence="5 6" key="1">
    <citation type="submission" date="2019-03" db="EMBL/GenBank/DDBJ databases">
        <title>Genomic Encyclopedia of Type Strains, Phase IV (KMG-IV): sequencing the most valuable type-strain genomes for metagenomic binning, comparative biology and taxonomic classification.</title>
        <authorList>
            <person name="Goeker M."/>
        </authorList>
    </citation>
    <scope>NUCLEOTIDE SEQUENCE [LARGE SCALE GENOMIC DNA]</scope>
    <source>
        <strain evidence="5 6">LX-B</strain>
    </source>
</reference>
<evidence type="ECO:0000256" key="2">
    <source>
        <dbReference type="ARBA" id="ARBA00023125"/>
    </source>
</evidence>
<dbReference type="GO" id="GO:0043565">
    <property type="term" value="F:sequence-specific DNA binding"/>
    <property type="evidence" value="ECO:0007669"/>
    <property type="project" value="InterPro"/>
</dbReference>
<dbReference type="InterPro" id="IPR018060">
    <property type="entry name" value="HTH_AraC"/>
</dbReference>
<dbReference type="InterPro" id="IPR009057">
    <property type="entry name" value="Homeodomain-like_sf"/>
</dbReference>
<evidence type="ECO:0000259" key="4">
    <source>
        <dbReference type="PROSITE" id="PS01124"/>
    </source>
</evidence>
<dbReference type="InterPro" id="IPR018771">
    <property type="entry name" value="PocR_dom"/>
</dbReference>
<dbReference type="PROSITE" id="PS00041">
    <property type="entry name" value="HTH_ARAC_FAMILY_1"/>
    <property type="match status" value="1"/>
</dbReference>
<name>A0A4V2QCW8_HYDET</name>
<dbReference type="Pfam" id="PF12833">
    <property type="entry name" value="HTH_18"/>
    <property type="match status" value="1"/>
</dbReference>
<evidence type="ECO:0000313" key="6">
    <source>
        <dbReference type="Proteomes" id="UP000295008"/>
    </source>
</evidence>
<sequence>MANHAALANFLAHITQTYGWQICVNDFVGFIPVDPALDQALRPYMAHINPYCLYIKSERCLFGRCLTLKKKLAEKSIRMPGGFFGFCHAGVGEYIYPITADGDLIGVIDAGAFPAEPRTAEYLVARACRHSDLDPVRARQLYGASLLAERPDERLVATLLEFVAAYLGNTYRSLRLTHPGLKFGKKRYNSSADSILALLLDYLHRNFQEPLAVPEIARICHCSESYINHLFKKRLGVNIRMYLNKLRIERGKDDLVGSADSIAEIALRVGYNDPSYFSKLFTQLVGISPLEYRKRFS</sequence>
<feature type="domain" description="HTH araC/xylS-type" evidence="4">
    <location>
        <begin position="197"/>
        <end position="295"/>
    </location>
</feature>
<dbReference type="SUPFAM" id="SSF46689">
    <property type="entry name" value="Homeodomain-like"/>
    <property type="match status" value="2"/>
</dbReference>
<dbReference type="GO" id="GO:0003700">
    <property type="term" value="F:DNA-binding transcription factor activity"/>
    <property type="evidence" value="ECO:0007669"/>
    <property type="project" value="InterPro"/>
</dbReference>
<comment type="caution">
    <text evidence="5">The sequence shown here is derived from an EMBL/GenBank/DDBJ whole genome shotgun (WGS) entry which is preliminary data.</text>
</comment>
<keyword evidence="1" id="KW-0805">Transcription regulation</keyword>
<evidence type="ECO:0000256" key="1">
    <source>
        <dbReference type="ARBA" id="ARBA00023015"/>
    </source>
</evidence>
<gene>
    <name evidence="5" type="ORF">EDC14_103443</name>
</gene>
<dbReference type="EMBL" id="SLUN01000034">
    <property type="protein sequence ID" value="TCL61487.1"/>
    <property type="molecule type" value="Genomic_DNA"/>
</dbReference>
<dbReference type="Gene3D" id="1.10.10.60">
    <property type="entry name" value="Homeodomain-like"/>
    <property type="match status" value="2"/>
</dbReference>
<proteinExistence type="predicted"/>
<dbReference type="AlphaFoldDB" id="A0A4V2QCW8"/>
<accession>A0A4V2QCW8</accession>
<dbReference type="PROSITE" id="PS01124">
    <property type="entry name" value="HTH_ARAC_FAMILY_2"/>
    <property type="match status" value="1"/>
</dbReference>
<dbReference type="Proteomes" id="UP000295008">
    <property type="component" value="Unassembled WGS sequence"/>
</dbReference>
<dbReference type="InterPro" id="IPR018062">
    <property type="entry name" value="HTH_AraC-typ_CS"/>
</dbReference>
<evidence type="ECO:0000313" key="5">
    <source>
        <dbReference type="EMBL" id="TCL61487.1"/>
    </source>
</evidence>
<dbReference type="PRINTS" id="PR00032">
    <property type="entry name" value="HTHARAC"/>
</dbReference>
<dbReference type="InterPro" id="IPR020449">
    <property type="entry name" value="Tscrpt_reg_AraC-type_HTH"/>
</dbReference>
<evidence type="ECO:0000256" key="3">
    <source>
        <dbReference type="ARBA" id="ARBA00023163"/>
    </source>
</evidence>
<keyword evidence="2" id="KW-0238">DNA-binding</keyword>